<accession>A0A0E9X9R1</accession>
<proteinExistence type="predicted"/>
<dbReference type="EMBL" id="GBXM01009253">
    <property type="protein sequence ID" value="JAH99324.1"/>
    <property type="molecule type" value="Transcribed_RNA"/>
</dbReference>
<reference evidence="1" key="2">
    <citation type="journal article" date="2015" name="Fish Shellfish Immunol.">
        <title>Early steps in the European eel (Anguilla anguilla)-Vibrio vulnificus interaction in the gills: Role of the RtxA13 toxin.</title>
        <authorList>
            <person name="Callol A."/>
            <person name="Pajuelo D."/>
            <person name="Ebbesson L."/>
            <person name="Teles M."/>
            <person name="MacKenzie S."/>
            <person name="Amaro C."/>
        </authorList>
    </citation>
    <scope>NUCLEOTIDE SEQUENCE</scope>
</reference>
<sequence length="49" mass="5546">MQWHQHQYQQQQEQQQQSAICSGVMLEPDDSVLLVLFLSGTSGVDRSPS</sequence>
<dbReference type="AlphaFoldDB" id="A0A0E9X9R1"/>
<name>A0A0E9X9R1_ANGAN</name>
<reference evidence="1" key="1">
    <citation type="submission" date="2014-11" db="EMBL/GenBank/DDBJ databases">
        <authorList>
            <person name="Amaro Gonzalez C."/>
        </authorList>
    </citation>
    <scope>NUCLEOTIDE SEQUENCE</scope>
</reference>
<protein>
    <submittedName>
        <fullName evidence="1">Uncharacterized protein</fullName>
    </submittedName>
</protein>
<evidence type="ECO:0000313" key="1">
    <source>
        <dbReference type="EMBL" id="JAH99324.1"/>
    </source>
</evidence>
<organism evidence="1">
    <name type="scientific">Anguilla anguilla</name>
    <name type="common">European freshwater eel</name>
    <name type="synonym">Muraena anguilla</name>
    <dbReference type="NCBI Taxonomy" id="7936"/>
    <lineage>
        <taxon>Eukaryota</taxon>
        <taxon>Metazoa</taxon>
        <taxon>Chordata</taxon>
        <taxon>Craniata</taxon>
        <taxon>Vertebrata</taxon>
        <taxon>Euteleostomi</taxon>
        <taxon>Actinopterygii</taxon>
        <taxon>Neopterygii</taxon>
        <taxon>Teleostei</taxon>
        <taxon>Anguilliformes</taxon>
        <taxon>Anguillidae</taxon>
        <taxon>Anguilla</taxon>
    </lineage>
</organism>